<dbReference type="GO" id="GO:0051539">
    <property type="term" value="F:4 iron, 4 sulfur cluster binding"/>
    <property type="evidence" value="ECO:0007669"/>
    <property type="project" value="UniProtKB-KW"/>
</dbReference>
<evidence type="ECO:0000256" key="4">
    <source>
        <dbReference type="ARBA" id="ARBA00022737"/>
    </source>
</evidence>
<keyword evidence="4" id="KW-0677">Repeat</keyword>
<dbReference type="OrthoDB" id="9782337at2"/>
<dbReference type="GO" id="GO:0006089">
    <property type="term" value="P:lactate metabolic process"/>
    <property type="evidence" value="ECO:0007669"/>
    <property type="project" value="InterPro"/>
</dbReference>
<name>A0A2P8CHB8_9BACT</name>
<dbReference type="InterPro" id="IPR017900">
    <property type="entry name" value="4Fe4S_Fe_S_CS"/>
</dbReference>
<evidence type="ECO:0000256" key="7">
    <source>
        <dbReference type="ARBA" id="ARBA00023014"/>
    </source>
</evidence>
<keyword evidence="2" id="KW-0004">4Fe-4S</keyword>
<dbReference type="SUPFAM" id="SSF100950">
    <property type="entry name" value="NagB/RpiA/CoA transferase-like"/>
    <property type="match status" value="1"/>
</dbReference>
<dbReference type="InterPro" id="IPR009051">
    <property type="entry name" value="Helical_ferredxn"/>
</dbReference>
<dbReference type="PROSITE" id="PS51379">
    <property type="entry name" value="4FE4S_FER_2"/>
    <property type="match status" value="2"/>
</dbReference>
<keyword evidence="12" id="KW-1185">Reference proteome</keyword>
<dbReference type="InterPro" id="IPR017896">
    <property type="entry name" value="4Fe4S_Fe-S-bd"/>
</dbReference>
<evidence type="ECO:0000259" key="8">
    <source>
        <dbReference type="PROSITE" id="PS51379"/>
    </source>
</evidence>
<keyword evidence="6" id="KW-0408">Iron</keyword>
<dbReference type="EMBL" id="BLAU01000001">
    <property type="protein sequence ID" value="GET20553.1"/>
    <property type="molecule type" value="Genomic_DNA"/>
</dbReference>
<evidence type="ECO:0000313" key="9">
    <source>
        <dbReference type="EMBL" id="GET20553.1"/>
    </source>
</evidence>
<organism evidence="10 11">
    <name type="scientific">Prolixibacter denitrificans</name>
    <dbReference type="NCBI Taxonomy" id="1541063"/>
    <lineage>
        <taxon>Bacteria</taxon>
        <taxon>Pseudomonadati</taxon>
        <taxon>Bacteroidota</taxon>
        <taxon>Bacteroidia</taxon>
        <taxon>Marinilabiliales</taxon>
        <taxon>Prolixibacteraceae</taxon>
        <taxon>Prolixibacter</taxon>
    </lineage>
</organism>
<keyword evidence="5" id="KW-0249">Electron transport</keyword>
<feature type="domain" description="4Fe-4S ferredoxin-type" evidence="8">
    <location>
        <begin position="301"/>
        <end position="332"/>
    </location>
</feature>
<sequence length="459" mass="51551">MKNKKRFVIDSEIAAENVDLRQKLKYNIRQYDNAFQSGISRFANHDALRKRASDLKDKVVSHLDDYLEEFEKNALANGSQVLWARDKDEAIELITDILLKEEVKLVVKSKSMLSEEIHLNEELEKLGMVSQETDLGEFIVQTAGEPPFHIVTPAMHKSKEDVAELFHEHFNTPTQSTPVELTNFVREKLRIPYQEAGAGITGANFLIAENGNVALTENEGNGVMSTSFPKTHIVIAGIEKIIPSMKDLGFIWPLLAGHGTGQKISAYNTVFTGPKRKSEEDGPEKQFIILIDNERSSMLDTNEHWQALKCIRCGACLNACPIYKVVGGYTYNTVYSGPIGSVITPFMKNFAEFGHLSTACTQCGKCDEVCPVMIPLPRLLLLNRKLTNENGGNDWRWDTGMKFFEYISSNRKRMDVTQGSLKNSAVSLTAKNLMGKNKSMPTFEELSFSRQWKIKGKNG</sequence>
<accession>A0A2P8CHB8</accession>
<dbReference type="AlphaFoldDB" id="A0A2P8CHB8"/>
<dbReference type="SUPFAM" id="SSF46548">
    <property type="entry name" value="alpha-helical ferredoxin"/>
    <property type="match status" value="1"/>
</dbReference>
<evidence type="ECO:0000313" key="12">
    <source>
        <dbReference type="Proteomes" id="UP000396862"/>
    </source>
</evidence>
<dbReference type="InterPro" id="IPR004452">
    <property type="entry name" value="LutB/LldF"/>
</dbReference>
<keyword evidence="3" id="KW-0479">Metal-binding</keyword>
<dbReference type="GO" id="GO:0046872">
    <property type="term" value="F:metal ion binding"/>
    <property type="evidence" value="ECO:0007669"/>
    <property type="project" value="UniProtKB-KW"/>
</dbReference>
<evidence type="ECO:0000256" key="2">
    <source>
        <dbReference type="ARBA" id="ARBA00022485"/>
    </source>
</evidence>
<keyword evidence="1" id="KW-0813">Transport</keyword>
<evidence type="ECO:0000256" key="6">
    <source>
        <dbReference type="ARBA" id="ARBA00023004"/>
    </source>
</evidence>
<dbReference type="Gene3D" id="1.10.1060.10">
    <property type="entry name" value="Alpha-helical ferredoxin"/>
    <property type="match status" value="1"/>
</dbReference>
<comment type="caution">
    <text evidence="10">The sequence shown here is derived from an EMBL/GenBank/DDBJ whole genome shotgun (WGS) entry which is preliminary data.</text>
</comment>
<dbReference type="PANTHER" id="PTHR47153">
    <property type="entry name" value="LACTATE UTILIZATION PROTEIN B"/>
    <property type="match status" value="1"/>
</dbReference>
<keyword evidence="7" id="KW-0411">Iron-sulfur</keyword>
<dbReference type="Gene3D" id="3.40.50.10420">
    <property type="entry name" value="NagB/RpiA/CoA transferase-like"/>
    <property type="match status" value="1"/>
</dbReference>
<evidence type="ECO:0000256" key="3">
    <source>
        <dbReference type="ARBA" id="ARBA00022723"/>
    </source>
</evidence>
<dbReference type="Pfam" id="PF02589">
    <property type="entry name" value="LUD_dom"/>
    <property type="match status" value="1"/>
</dbReference>
<dbReference type="Pfam" id="PF13183">
    <property type="entry name" value="Fer4_8"/>
    <property type="match status" value="1"/>
</dbReference>
<feature type="domain" description="4Fe-4S ferredoxin-type" evidence="8">
    <location>
        <begin position="351"/>
        <end position="379"/>
    </location>
</feature>
<gene>
    <name evidence="10" type="ORF">CLV93_102164</name>
    <name evidence="9" type="ORF">JCM18694_07990</name>
</gene>
<dbReference type="PROSITE" id="PS00198">
    <property type="entry name" value="4FE4S_FER_1"/>
    <property type="match status" value="2"/>
</dbReference>
<dbReference type="Proteomes" id="UP000396862">
    <property type="component" value="Unassembled WGS sequence"/>
</dbReference>
<reference evidence="9 12" key="2">
    <citation type="submission" date="2019-10" db="EMBL/GenBank/DDBJ databases">
        <title>Prolixibacter strains distinguished by the presence of nitrate reductase genes were adept at nitrate-dependent anaerobic corrosion of metallic iron and carbon steel.</title>
        <authorList>
            <person name="Iino T."/>
            <person name="Shono N."/>
            <person name="Ito K."/>
            <person name="Nakamura R."/>
            <person name="Sueoka K."/>
            <person name="Harayama S."/>
            <person name="Ohkuma M."/>
        </authorList>
    </citation>
    <scope>NUCLEOTIDE SEQUENCE [LARGE SCALE GENOMIC DNA]</scope>
    <source>
        <strain evidence="9 12">MIC1-1</strain>
    </source>
</reference>
<dbReference type="InterPro" id="IPR024185">
    <property type="entry name" value="FTHF_cligase-like_sf"/>
</dbReference>
<evidence type="ECO:0000313" key="10">
    <source>
        <dbReference type="EMBL" id="PSK84378.1"/>
    </source>
</evidence>
<dbReference type="EMBL" id="PYGC01000002">
    <property type="protein sequence ID" value="PSK84378.1"/>
    <property type="molecule type" value="Genomic_DNA"/>
</dbReference>
<evidence type="ECO:0000256" key="1">
    <source>
        <dbReference type="ARBA" id="ARBA00022448"/>
    </source>
</evidence>
<dbReference type="RefSeq" id="WP_106540980.1">
    <property type="nucleotide sequence ID" value="NZ_BLAU01000001.1"/>
</dbReference>
<reference evidence="10 11" key="1">
    <citation type="submission" date="2018-03" db="EMBL/GenBank/DDBJ databases">
        <title>Genomic Encyclopedia of Archaeal and Bacterial Type Strains, Phase II (KMG-II): from individual species to whole genera.</title>
        <authorList>
            <person name="Goeker M."/>
        </authorList>
    </citation>
    <scope>NUCLEOTIDE SEQUENCE [LARGE SCALE GENOMIC DNA]</scope>
    <source>
        <strain evidence="10 11">DSM 27267</strain>
    </source>
</reference>
<dbReference type="InterPro" id="IPR003741">
    <property type="entry name" value="LUD_dom"/>
</dbReference>
<dbReference type="Proteomes" id="UP000240621">
    <property type="component" value="Unassembled WGS sequence"/>
</dbReference>
<evidence type="ECO:0000256" key="5">
    <source>
        <dbReference type="ARBA" id="ARBA00022982"/>
    </source>
</evidence>
<protein>
    <submittedName>
        <fullName evidence="10">L-lactate dehydrogenase complex protein LldF</fullName>
    </submittedName>
</protein>
<dbReference type="PANTHER" id="PTHR47153:SF2">
    <property type="entry name" value="LACTATE UTILIZATION PROTEIN B"/>
    <property type="match status" value="1"/>
</dbReference>
<evidence type="ECO:0000313" key="11">
    <source>
        <dbReference type="Proteomes" id="UP000240621"/>
    </source>
</evidence>
<dbReference type="InterPro" id="IPR037171">
    <property type="entry name" value="NagB/RpiA_transferase-like"/>
</dbReference>
<proteinExistence type="predicted"/>